<evidence type="ECO:0000313" key="3">
    <source>
        <dbReference type="Proteomes" id="UP001183610"/>
    </source>
</evidence>
<organism evidence="2 3">
    <name type="scientific">Streptomyces evansiae</name>
    <dbReference type="NCBI Taxonomy" id="3075535"/>
    <lineage>
        <taxon>Bacteria</taxon>
        <taxon>Bacillati</taxon>
        <taxon>Actinomycetota</taxon>
        <taxon>Actinomycetes</taxon>
        <taxon>Kitasatosporales</taxon>
        <taxon>Streptomycetaceae</taxon>
        <taxon>Streptomyces</taxon>
    </lineage>
</organism>
<gene>
    <name evidence="2" type="ORF">RM698_27190</name>
</gene>
<dbReference type="Proteomes" id="UP001183610">
    <property type="component" value="Unassembled WGS sequence"/>
</dbReference>
<proteinExistence type="predicted"/>
<accession>A0ABU2R7P0</accession>
<evidence type="ECO:0000313" key="2">
    <source>
        <dbReference type="EMBL" id="MDT0412718.1"/>
    </source>
</evidence>
<evidence type="ECO:0000256" key="1">
    <source>
        <dbReference type="SAM" id="MobiDB-lite"/>
    </source>
</evidence>
<name>A0ABU2R7P0_9ACTN</name>
<dbReference type="EMBL" id="JAVRET010000093">
    <property type="protein sequence ID" value="MDT0412718.1"/>
    <property type="molecule type" value="Genomic_DNA"/>
</dbReference>
<keyword evidence="3" id="KW-1185">Reference proteome</keyword>
<comment type="caution">
    <text evidence="2">The sequence shown here is derived from an EMBL/GenBank/DDBJ whole genome shotgun (WGS) entry which is preliminary data.</text>
</comment>
<sequence>TAAAPSPRPYRRRAEPAPVPPPRRARARTAAAPSPRPYRRRAEPAPVPPPRGFADAAARWLLVGRRAGSPSAGVSVAVSRGERRVVEGPGSSGRCHPCFRVDRG</sequence>
<feature type="non-terminal residue" evidence="2">
    <location>
        <position position="1"/>
    </location>
</feature>
<feature type="region of interest" description="Disordered" evidence="1">
    <location>
        <begin position="1"/>
        <end position="53"/>
    </location>
</feature>
<protein>
    <submittedName>
        <fullName evidence="2">Uncharacterized protein</fullName>
    </submittedName>
</protein>
<reference evidence="3" key="1">
    <citation type="submission" date="2023-07" db="EMBL/GenBank/DDBJ databases">
        <title>30 novel species of actinomycetes from the DSMZ collection.</title>
        <authorList>
            <person name="Nouioui I."/>
        </authorList>
    </citation>
    <scope>NUCLEOTIDE SEQUENCE [LARGE SCALE GENOMIC DNA]</scope>
    <source>
        <strain evidence="3">DSM 41979</strain>
    </source>
</reference>